<keyword evidence="4" id="KW-1185">Reference proteome</keyword>
<feature type="compositionally biased region" description="Low complexity" evidence="1">
    <location>
        <begin position="45"/>
        <end position="63"/>
    </location>
</feature>
<keyword evidence="2" id="KW-1133">Transmembrane helix</keyword>
<sequence length="122" mass="14166">MYLQDENYVNLDKRDSRYGIGTAFIIIGFVVIVIIILSRSKKGFLTRQPTTRPQQQQQQQLQPEPRNNTIELHNQSENLEDYVPQYTATANENDLGFYDAEGKFHHVEKILDPPPPIHIKET</sequence>
<feature type="region of interest" description="Disordered" evidence="1">
    <location>
        <begin position="45"/>
        <end position="68"/>
    </location>
</feature>
<dbReference type="OrthoDB" id="4088875at2759"/>
<evidence type="ECO:0000313" key="3">
    <source>
        <dbReference type="EMBL" id="EMG46257.1"/>
    </source>
</evidence>
<proteinExistence type="predicted"/>
<name>M3HG72_CANMX</name>
<reference evidence="3 4" key="1">
    <citation type="submission" date="2013-02" db="EMBL/GenBank/DDBJ databases">
        <title>Genome sequence of Candida maltosa Xu316, a potential industrial strain for xylitol and ethanol production.</title>
        <authorList>
            <person name="Yu J."/>
            <person name="Wang Q."/>
            <person name="Geng X."/>
            <person name="Bao W."/>
            <person name="He P."/>
            <person name="Cai J."/>
        </authorList>
    </citation>
    <scope>NUCLEOTIDE SEQUENCE [LARGE SCALE GENOMIC DNA]</scope>
    <source>
        <strain evidence="4">Xu316</strain>
    </source>
</reference>
<comment type="caution">
    <text evidence="3">The sequence shown here is derived from an EMBL/GenBank/DDBJ whole genome shotgun (WGS) entry which is preliminary data.</text>
</comment>
<evidence type="ECO:0000313" key="4">
    <source>
        <dbReference type="Proteomes" id="UP000011777"/>
    </source>
</evidence>
<feature type="transmembrane region" description="Helical" evidence="2">
    <location>
        <begin position="20"/>
        <end position="38"/>
    </location>
</feature>
<dbReference type="OMA" id="MLLIYHH"/>
<dbReference type="HOGENOM" id="CLU_125547_0_0_1"/>
<dbReference type="EMBL" id="AOGT01002066">
    <property type="protein sequence ID" value="EMG46257.1"/>
    <property type="molecule type" value="Genomic_DNA"/>
</dbReference>
<evidence type="ECO:0000256" key="2">
    <source>
        <dbReference type="SAM" id="Phobius"/>
    </source>
</evidence>
<keyword evidence="2" id="KW-0812">Transmembrane</keyword>
<organism evidence="3 4">
    <name type="scientific">Candida maltosa (strain Xu316)</name>
    <name type="common">Yeast</name>
    <dbReference type="NCBI Taxonomy" id="1245528"/>
    <lineage>
        <taxon>Eukaryota</taxon>
        <taxon>Fungi</taxon>
        <taxon>Dikarya</taxon>
        <taxon>Ascomycota</taxon>
        <taxon>Saccharomycotina</taxon>
        <taxon>Pichiomycetes</taxon>
        <taxon>Debaryomycetaceae</taxon>
        <taxon>Candida/Lodderomyces clade</taxon>
        <taxon>Candida</taxon>
    </lineage>
</organism>
<dbReference type="Proteomes" id="UP000011777">
    <property type="component" value="Unassembled WGS sequence"/>
</dbReference>
<gene>
    <name evidence="3" type="ORF">G210_3501</name>
</gene>
<evidence type="ECO:0000256" key="1">
    <source>
        <dbReference type="SAM" id="MobiDB-lite"/>
    </source>
</evidence>
<accession>M3HG72</accession>
<dbReference type="AlphaFoldDB" id="M3HG72"/>
<keyword evidence="2" id="KW-0472">Membrane</keyword>
<protein>
    <submittedName>
        <fullName evidence="3">Uncharacterized protein</fullName>
    </submittedName>
</protein>